<feature type="binding site" evidence="10 13">
    <location>
        <position position="447"/>
    </location>
    <ligand>
        <name>Mn(2+)</name>
        <dbReference type="ChEBI" id="CHEBI:29035"/>
        <label>2</label>
    </ligand>
</feature>
<feature type="binding site" evidence="10 13">
    <location>
        <position position="410"/>
    </location>
    <ligand>
        <name>Mn(2+)</name>
        <dbReference type="ChEBI" id="CHEBI:29035"/>
        <label>1</label>
    </ligand>
</feature>
<dbReference type="PANTHER" id="PTHR31637">
    <property type="entry name" value="2,3-BISPHOSPHOGLYCERATE-INDEPENDENT PHOSPHOGLYCERATE MUTASE"/>
    <property type="match status" value="1"/>
</dbReference>
<evidence type="ECO:0000259" key="15">
    <source>
        <dbReference type="Pfam" id="PF06415"/>
    </source>
</evidence>
<feature type="binding site" evidence="10 12">
    <location>
        <position position="195"/>
    </location>
    <ligand>
        <name>substrate</name>
    </ligand>
</feature>
<evidence type="ECO:0000313" key="16">
    <source>
        <dbReference type="EMBL" id="PIT90748.1"/>
    </source>
</evidence>
<comment type="pathway">
    <text evidence="2 10">Carbohydrate degradation; glycolysis; pyruvate from D-glyceraldehyde 3-phosphate: step 3/5.</text>
</comment>
<dbReference type="GO" id="GO:0030145">
    <property type="term" value="F:manganese ion binding"/>
    <property type="evidence" value="ECO:0007669"/>
    <property type="project" value="UniProtKB-UniRule"/>
</dbReference>
<dbReference type="PANTHER" id="PTHR31637:SF0">
    <property type="entry name" value="2,3-BISPHOSPHOGLYCERATE-INDEPENDENT PHOSPHOGLYCERATE MUTASE"/>
    <property type="match status" value="1"/>
</dbReference>
<evidence type="ECO:0000313" key="17">
    <source>
        <dbReference type="Proteomes" id="UP000230543"/>
    </source>
</evidence>
<dbReference type="InterPro" id="IPR011258">
    <property type="entry name" value="BPG-indep_PGM_N"/>
</dbReference>
<comment type="function">
    <text evidence="10">Catalyzes the interconversion of 2-phosphoglycerate and 3-phosphoglycerate.</text>
</comment>
<feature type="binding site" evidence="10 13">
    <location>
        <position position="466"/>
    </location>
    <ligand>
        <name>Mn(2+)</name>
        <dbReference type="ChEBI" id="CHEBI:29035"/>
        <label>1</label>
    </ligand>
</feature>
<evidence type="ECO:0000256" key="6">
    <source>
        <dbReference type="ARBA" id="ARBA00023152"/>
    </source>
</evidence>
<dbReference type="FunFam" id="3.40.1450.10:FF:000001">
    <property type="entry name" value="2,3-bisphosphoglycerate-independent phosphoglycerate mutase"/>
    <property type="match status" value="1"/>
</dbReference>
<evidence type="ECO:0000256" key="10">
    <source>
        <dbReference type="HAMAP-Rule" id="MF_01038"/>
    </source>
</evidence>
<reference evidence="17" key="1">
    <citation type="submission" date="2017-09" db="EMBL/GenBank/DDBJ databases">
        <title>Depth-based differentiation of microbial function through sediment-hosted aquifers and enrichment of novel symbionts in the deep terrestrial subsurface.</title>
        <authorList>
            <person name="Probst A.J."/>
            <person name="Ladd B."/>
            <person name="Jarett J.K."/>
            <person name="Geller-Mcgrath D.E."/>
            <person name="Sieber C.M.K."/>
            <person name="Emerson J.B."/>
            <person name="Anantharaman K."/>
            <person name="Thomas B.C."/>
            <person name="Malmstrom R."/>
            <person name="Stieglmeier M."/>
            <person name="Klingl A."/>
            <person name="Woyke T."/>
            <person name="Ryan C.M."/>
            <person name="Banfield J.F."/>
        </authorList>
    </citation>
    <scope>NUCLEOTIDE SEQUENCE [LARGE SCALE GENOMIC DNA]</scope>
</reference>
<evidence type="ECO:0000256" key="12">
    <source>
        <dbReference type="PIRSR" id="PIRSR001492-2"/>
    </source>
</evidence>
<sequence length="527" mass="57906">MAGEVRPKPVVLIVLDGFGVKQSSRGNAVALAKKDNFDSFLERYPVLTLQASGEAVGLSWGEMGNSEVGHLSLGSGRIIYQSLPRITRSITDGSFFSNEAFLKACQQVNKTGGTLHIMGLMSSGGIHAYNEHCFALVEMAQKQKVKDVCIHAFLDGRDAPYDSGKKYIEQLLKKLRQIGLGRLATMSGRFYAMDRDNNWDRIEKAYQAMTLGESEKKYDDPIKALDESYQNRVYDEQFVPTVITENGQPVGTVKQGDSLIFFNFRADRARQITKAFVLPGFEKFNRPEYLKDLLFVSMTEYEKDLPLEIAYPPEYVTASLAKVISDAGLKQLHISETEKYAHVTFFFNGGREENFPGEERVIVPSPQIPAYDAKPEMSAPEVAGRIIKDIDSDAYDFIVVNFANPDMVAHTGNLKATIKSIEIVDDLVGQIVNKTLAKGGVVLITADHGNAEDLVNLQTGGIVKEHSTNPVPLYIIGEQFAGKVAAGSAGKDLSDLTPAGVLADVAPTILKIMGLKRPEEMTGRPLI</sequence>
<dbReference type="InterPro" id="IPR017850">
    <property type="entry name" value="Alkaline_phosphatase_core_sf"/>
</dbReference>
<evidence type="ECO:0000259" key="14">
    <source>
        <dbReference type="Pfam" id="PF01676"/>
    </source>
</evidence>
<dbReference type="InterPro" id="IPR006124">
    <property type="entry name" value="Metalloenzyme"/>
</dbReference>
<dbReference type="NCBIfam" id="TIGR01307">
    <property type="entry name" value="pgm_bpd_ind"/>
    <property type="match status" value="1"/>
</dbReference>
<dbReference type="CDD" id="cd16010">
    <property type="entry name" value="iPGM"/>
    <property type="match status" value="1"/>
</dbReference>
<evidence type="ECO:0000256" key="1">
    <source>
        <dbReference type="ARBA" id="ARBA00000370"/>
    </source>
</evidence>
<keyword evidence="7 10" id="KW-0464">Manganese</keyword>
<evidence type="ECO:0000256" key="7">
    <source>
        <dbReference type="ARBA" id="ARBA00023211"/>
    </source>
</evidence>
<dbReference type="Gene3D" id="3.40.720.10">
    <property type="entry name" value="Alkaline Phosphatase, subunit A"/>
    <property type="match status" value="1"/>
</dbReference>
<keyword evidence="6 10" id="KW-0324">Glycolysis</keyword>
<comment type="cofactor">
    <cofactor evidence="10">
        <name>Mn(2+)</name>
        <dbReference type="ChEBI" id="CHEBI:29035"/>
    </cofactor>
    <text evidence="10">Binds 2 manganese ions per subunit.</text>
</comment>
<name>A0A2M6WD91_9BACT</name>
<dbReference type="SUPFAM" id="SSF53649">
    <property type="entry name" value="Alkaline phosphatase-like"/>
    <property type="match status" value="1"/>
</dbReference>
<gene>
    <name evidence="10" type="primary">gpmI</name>
    <name evidence="16" type="ORF">COU22_00440</name>
</gene>
<feature type="binding site" evidence="10 12">
    <location>
        <position position="339"/>
    </location>
    <ligand>
        <name>substrate</name>
    </ligand>
</feature>
<dbReference type="AlphaFoldDB" id="A0A2M6WD91"/>
<dbReference type="EMBL" id="PFBO01000014">
    <property type="protein sequence ID" value="PIT90748.1"/>
    <property type="molecule type" value="Genomic_DNA"/>
</dbReference>
<evidence type="ECO:0000256" key="11">
    <source>
        <dbReference type="PIRSR" id="PIRSR001492-1"/>
    </source>
</evidence>
<comment type="catalytic activity">
    <reaction evidence="1 10">
        <text>(2R)-2-phosphoglycerate = (2R)-3-phosphoglycerate</text>
        <dbReference type="Rhea" id="RHEA:15901"/>
        <dbReference type="ChEBI" id="CHEBI:58272"/>
        <dbReference type="ChEBI" id="CHEBI:58289"/>
        <dbReference type="EC" id="5.4.2.12"/>
    </reaction>
</comment>
<comment type="similarity">
    <text evidence="3 10">Belongs to the BPG-independent phosphoglycerate mutase family.</text>
</comment>
<evidence type="ECO:0000256" key="2">
    <source>
        <dbReference type="ARBA" id="ARBA00004798"/>
    </source>
</evidence>
<feature type="binding site" evidence="10 13">
    <location>
        <position position="16"/>
    </location>
    <ligand>
        <name>Mn(2+)</name>
        <dbReference type="ChEBI" id="CHEBI:29035"/>
        <label>2</label>
    </ligand>
</feature>
<feature type="binding site" evidence="10 12">
    <location>
        <position position="189"/>
    </location>
    <ligand>
        <name>substrate</name>
    </ligand>
</feature>
<dbReference type="SUPFAM" id="SSF64158">
    <property type="entry name" value="2,3-Bisphosphoglycerate-independent phosphoglycerate mutase, substrate-binding domain"/>
    <property type="match status" value="1"/>
</dbReference>
<feature type="binding site" evidence="10 13">
    <location>
        <position position="448"/>
    </location>
    <ligand>
        <name>Mn(2+)</name>
        <dbReference type="ChEBI" id="CHEBI:29035"/>
        <label>2</label>
    </ligand>
</feature>
<dbReference type="UniPathway" id="UPA00109">
    <property type="reaction ID" value="UER00186"/>
</dbReference>
<evidence type="ECO:0000256" key="13">
    <source>
        <dbReference type="PIRSR" id="PIRSR001492-3"/>
    </source>
</evidence>
<feature type="binding site" evidence="10 12">
    <location>
        <begin position="265"/>
        <end position="268"/>
    </location>
    <ligand>
        <name>substrate</name>
    </ligand>
</feature>
<feature type="binding site" evidence="10 13">
    <location>
        <position position="66"/>
    </location>
    <ligand>
        <name>Mn(2+)</name>
        <dbReference type="ChEBI" id="CHEBI:29035"/>
        <label>2</label>
    </ligand>
</feature>
<dbReference type="Pfam" id="PF01676">
    <property type="entry name" value="Metalloenzyme"/>
    <property type="match status" value="1"/>
</dbReference>
<dbReference type="InterPro" id="IPR036646">
    <property type="entry name" value="PGAM_B_sf"/>
</dbReference>
<dbReference type="PIRSF" id="PIRSF001492">
    <property type="entry name" value="IPGAM"/>
    <property type="match status" value="1"/>
</dbReference>
<feature type="domain" description="Metalloenzyme" evidence="14">
    <location>
        <begin position="8"/>
        <end position="516"/>
    </location>
</feature>
<dbReference type="Gene3D" id="3.40.1450.10">
    <property type="entry name" value="BPG-independent phosphoglycerate mutase, domain B"/>
    <property type="match status" value="1"/>
</dbReference>
<feature type="binding site" evidence="10 13">
    <location>
        <position position="406"/>
    </location>
    <ligand>
        <name>Mn(2+)</name>
        <dbReference type="ChEBI" id="CHEBI:29035"/>
        <label>1</label>
    </ligand>
</feature>
<feature type="binding site" evidence="10 12">
    <location>
        <begin position="157"/>
        <end position="158"/>
    </location>
    <ligand>
        <name>substrate</name>
    </ligand>
</feature>
<keyword evidence="5 10" id="KW-0479">Metal-binding</keyword>
<evidence type="ECO:0000256" key="8">
    <source>
        <dbReference type="ARBA" id="ARBA00023235"/>
    </source>
</evidence>
<dbReference type="InterPro" id="IPR005995">
    <property type="entry name" value="Pgm_bpd_ind"/>
</dbReference>
<feature type="active site" description="Phosphoserine intermediate" evidence="10 11">
    <location>
        <position position="66"/>
    </location>
</feature>
<dbReference type="Proteomes" id="UP000230543">
    <property type="component" value="Unassembled WGS sequence"/>
</dbReference>
<dbReference type="HAMAP" id="MF_01038">
    <property type="entry name" value="GpmI"/>
    <property type="match status" value="1"/>
</dbReference>
<keyword evidence="8 10" id="KW-0413">Isomerase</keyword>
<dbReference type="Pfam" id="PF06415">
    <property type="entry name" value="iPGM_N"/>
    <property type="match status" value="1"/>
</dbReference>
<dbReference type="GO" id="GO:0005829">
    <property type="term" value="C:cytosol"/>
    <property type="evidence" value="ECO:0007669"/>
    <property type="project" value="TreeGrafter"/>
</dbReference>
<evidence type="ECO:0000256" key="4">
    <source>
        <dbReference type="ARBA" id="ARBA00012026"/>
    </source>
</evidence>
<protein>
    <recommendedName>
        <fullName evidence="9 10">2,3-bisphosphoglycerate-independent phosphoglycerate mutase</fullName>
        <shortName evidence="10">BPG-independent PGAM</shortName>
        <shortName evidence="10">Phosphoglyceromutase</shortName>
        <shortName evidence="10">iPGM</shortName>
        <ecNumber evidence="4 10">5.4.2.12</ecNumber>
    </recommendedName>
</protein>
<organism evidence="16 17">
    <name type="scientific">Candidatus Komeilibacteria bacterium CG10_big_fil_rev_8_21_14_0_10_41_13</name>
    <dbReference type="NCBI Taxonomy" id="1974476"/>
    <lineage>
        <taxon>Bacteria</taxon>
        <taxon>Candidatus Komeiliibacteriota</taxon>
    </lineage>
</organism>
<comment type="caution">
    <text evidence="16">The sequence shown here is derived from an EMBL/GenBank/DDBJ whole genome shotgun (WGS) entry which is preliminary data.</text>
</comment>
<dbReference type="GO" id="GO:0006096">
    <property type="term" value="P:glycolytic process"/>
    <property type="evidence" value="ECO:0007669"/>
    <property type="project" value="UniProtKB-UniRule"/>
</dbReference>
<dbReference type="GO" id="GO:0006007">
    <property type="term" value="P:glucose catabolic process"/>
    <property type="evidence" value="ECO:0007669"/>
    <property type="project" value="InterPro"/>
</dbReference>
<dbReference type="GO" id="GO:0004619">
    <property type="term" value="F:phosphoglycerate mutase activity"/>
    <property type="evidence" value="ECO:0007669"/>
    <property type="project" value="UniProtKB-UniRule"/>
</dbReference>
<evidence type="ECO:0000256" key="9">
    <source>
        <dbReference type="ARBA" id="ARBA00071648"/>
    </source>
</evidence>
<comment type="subunit">
    <text evidence="10">Monomer.</text>
</comment>
<proteinExistence type="inferred from homology"/>
<evidence type="ECO:0000256" key="3">
    <source>
        <dbReference type="ARBA" id="ARBA00008819"/>
    </source>
</evidence>
<evidence type="ECO:0000256" key="5">
    <source>
        <dbReference type="ARBA" id="ARBA00022723"/>
    </source>
</evidence>
<accession>A0A2M6WD91</accession>
<dbReference type="EC" id="5.4.2.12" evidence="4 10"/>
<feature type="binding site" evidence="10 12">
    <location>
        <position position="127"/>
    </location>
    <ligand>
        <name>substrate</name>
    </ligand>
</feature>
<feature type="domain" description="BPG-independent PGAM N-terminal" evidence="15">
    <location>
        <begin position="86"/>
        <end position="303"/>
    </location>
</feature>